<evidence type="ECO:0000256" key="5">
    <source>
        <dbReference type="ARBA" id="ARBA00022692"/>
    </source>
</evidence>
<dbReference type="Gene3D" id="3.30.1430.10">
    <property type="match status" value="1"/>
</dbReference>
<dbReference type="InterPro" id="IPR013210">
    <property type="entry name" value="LRR_N_plant-typ"/>
</dbReference>
<evidence type="ECO:0000256" key="10">
    <source>
        <dbReference type="ARBA" id="ARBA00023180"/>
    </source>
</evidence>
<evidence type="ECO:0000313" key="15">
    <source>
        <dbReference type="Proteomes" id="UP000235145"/>
    </source>
</evidence>
<keyword evidence="10" id="KW-0325">Glycoprotein</keyword>
<sequence>MMKYMYWLKLLPLKHKKRERLALLKFKHNIKDPSGMLSSWIGSDCCRWEGIQCDGVTGDVERLHLRRDRDSYSYTVDNYLVGNEVSSSLAELRHLKYLDLSGNDFQGSRIPNFIGSLTKLRYLNLSYAGFHGIIPPHIGNLSNLKVLDLSSNRRLMADDMAWTFGLSSLEHLDLSLVNLAGAQNWDMVLFMIPLLKEISLSKCGLSNVGLGSTVNSSRIHHNIKHLDLGFNSFRGSLPSFLQNMTSLTFLDVSGFDLSFSQNFQHLLDMIPSLSELHLSICGLHNMHLSAPHLNFSTLSNIQHLDLSKNSIEGIFPSLFTNMSSLRVLDLSKNMLSSSVPIMPNLLDLDLSFNKFKQIEQVGIWRQCHLKRLKASGNDFDIEMIASPKKHIGMLRIFFGEVGFTGLTGPIPESLGRLRFLEELCLSNNDLMGPIPTFLGKLSKLDLSFNQLTGSIPYSFGHLATLTDLHLQFNRLTGPIPTFHWKLSKLDLSFNRLNGSVPESFGKLTALTDLSLEVNQLTGPIPASLGRLVSLKAISLHSNLLNGTIPISFGQLSKLHSLNIFNNSLEGVVSEAHFGKLAMLTELDTSYNTKLTFNVSREWIPPFQLVILQLSSCNIANGFPQWLRNQRKLEALILSNATISGPLPTWLRKLPVISILDLSYNEIKGPLRNLPNEYGSMRKLFLQSNRFNESIPRSLCRMTSLIFLDISRNMLTGKLPTCLENLQNLLAMRFSSNRLSGVIPGSIALNSSSLIRLSLNDNNFSGELPQELGNLRYLSVLDLGDNKFSGSIPEWIGEKLKSLVVLRLHKNNFSGRIPPSLCKDSNLQVLDVACNNLTGAIPPCLGELNAMFNSSRVHSPLWQYGYNENVIEVIKGLELEYGTILGILFSIDLSSNKLVGEIPIELTALSMLVGLNLSNNHLSGGIPDNIGNMSKLESLDFSKNILTGRIPPSMAALTFLSRLNFSYNNLSGQIPTGRQLQTLTDPSIYAGNKDLCGSPLPKNCLNHEDPTTTPDKKYKADDEPTKIWLFYLDIIGGFATGFWGVIGVLLFKKHWRHKLFMFAEETVDKIYVAVMIKKIQIIILKRNTEKFHGKFHKKDAYLVHHSCPPCFLFMGVISGFTLLTSIVACSQKERLALLKFKGSVEDTSGMLSSWVGEDCCLWERIHCDSLTGTVDSLNLNGDYYYGSEGDNYLVGNAVNSSLAELRHLKYLDLSRNDFGGSRFPEFIGSFKQLMYLNLSAAGFQGIIPPHIGNLSNLKVLDLSWNGELMSDDMSWTFGLSSLEHLDLSWLNLSGWDKVLYNLRSLKELSLHGCGLSNVHLGPFLNSSRILANIQHLDLGFNSLKTSLPGFFQNMTSLEFLDLSGFNLSLSWNFANLLNMIPSSLSELHFSSCWLDNKTFLSSAHFNISMLSNIQHLDLSQNSIEGIIPSFFTNMSSLRVLDLSGNMLHSWVPIMPDLLELYLSSNHFKNIEDVGIWRHCHLKTLAAYGNLFEIEMNDSPQNTSECSRYALESLDLSGSLNGTIPEALGRLTDLRHLDLSMSSLTGPIPEFAGRLRHLEMLDLSNNQLIGPIPTFIGNLSRLDLSSNQLNGSIPESFGNLSALTHLNLGSNRLTGPIPASLGRLVALQDIFLSSNLLNGTIPVSIGQLAKLKYLDISDNSVEGVVSEAHFANLSMLEHLDASSNTKLAFNVSREWIPPFQLYHLDLSSCNLTNGLPQWLRNQFLLSELVLSNASISGPLPTWLRKMPVIDFLDLSHNKLSGPLTNLPEIGLALILANNIFNESIPKLLCRMTDLVLLDLSRNRLTGKIPKCLQNLKWLGAMIFSSNLLSGVIPSYIALSHSSLHWLKLNDNNFTGELPQELGNLRYLRVLDVGDNQLFGKIPHWIGENLTSLIVLRLHKNNFTGEIPESLCKMSKLQILDVAYNNLTGIIPHCLRELNAMVNGAEKWYDNNGWADSNENVIPVMKGVDLVYARILDIVYNMDLSSNKLVGDIPVELTALRMLLGLNLSNNDLSGNIPDSIGNMTRLESLDLSGNKLTGTIPPSMAALTFLSHLNLSHNNLWGRIPTGHQLQTLNDDPSIYSGNRDLCGPPLTNNCSDHQDPTTTAKPKKKHKAAEESIKVWWFYSDIMSGFATELHKKETCEAVTIIETPPMVVVGKDETETGKRDIQSQLEKMKKYCNVIRVLAHTQVIFSAYFQVNGLKLSCLIKP</sequence>
<comment type="similarity">
    <text evidence="2">Belongs to the RLP family.</text>
</comment>
<keyword evidence="7" id="KW-0677">Repeat</keyword>
<evidence type="ECO:0000259" key="12">
    <source>
        <dbReference type="Pfam" id="PF08263"/>
    </source>
</evidence>
<keyword evidence="5 11" id="KW-0812">Transmembrane</keyword>
<comment type="caution">
    <text evidence="14">The sequence shown here is derived from an EMBL/GenBank/DDBJ whole genome shotgun (WGS) entry which is preliminary data.</text>
</comment>
<reference evidence="14 15" key="1">
    <citation type="journal article" date="2017" name="Nat. Commun.">
        <title>Genome assembly with in vitro proximity ligation data and whole-genome triplication in lettuce.</title>
        <authorList>
            <person name="Reyes-Chin-Wo S."/>
            <person name="Wang Z."/>
            <person name="Yang X."/>
            <person name="Kozik A."/>
            <person name="Arikit S."/>
            <person name="Song C."/>
            <person name="Xia L."/>
            <person name="Froenicke L."/>
            <person name="Lavelle D.O."/>
            <person name="Truco M.J."/>
            <person name="Xia R."/>
            <person name="Zhu S."/>
            <person name="Xu C."/>
            <person name="Xu H."/>
            <person name="Xu X."/>
            <person name="Cox K."/>
            <person name="Korf I."/>
            <person name="Meyers B.C."/>
            <person name="Michelmore R.W."/>
        </authorList>
    </citation>
    <scope>NUCLEOTIDE SEQUENCE [LARGE SCALE GENOMIC DNA]</scope>
    <source>
        <strain evidence="15">cv. Salinas</strain>
        <tissue evidence="14">Seedlings</tissue>
    </source>
</reference>
<keyword evidence="3" id="KW-1003">Cell membrane</keyword>
<feature type="domain" description="Disease resistance R13L4/SHOC-2-like LRR" evidence="13">
    <location>
        <begin position="1526"/>
        <end position="1752"/>
    </location>
</feature>
<dbReference type="InterPro" id="IPR003591">
    <property type="entry name" value="Leu-rich_rpt_typical-subtyp"/>
</dbReference>
<dbReference type="InterPro" id="IPR046956">
    <property type="entry name" value="RLP23-like"/>
</dbReference>
<dbReference type="Proteomes" id="UP000235145">
    <property type="component" value="Unassembled WGS sequence"/>
</dbReference>
<keyword evidence="9 11" id="KW-0472">Membrane</keyword>
<keyword evidence="4" id="KW-0433">Leucine-rich repeat</keyword>
<feature type="domain" description="Disease resistance R13L4/SHOC-2-like LRR" evidence="13">
    <location>
        <begin position="1199"/>
        <end position="1470"/>
    </location>
</feature>
<feature type="transmembrane region" description="Helical" evidence="11">
    <location>
        <begin position="1027"/>
        <end position="1050"/>
    </location>
</feature>
<dbReference type="SMART" id="SM00365">
    <property type="entry name" value="LRR_SD22"/>
    <property type="match status" value="16"/>
</dbReference>
<dbReference type="EMBL" id="NBSK02000008">
    <property type="protein sequence ID" value="KAJ0191435.1"/>
    <property type="molecule type" value="Genomic_DNA"/>
</dbReference>
<dbReference type="Gene3D" id="3.80.10.10">
    <property type="entry name" value="Ribonuclease Inhibitor"/>
    <property type="match status" value="11"/>
</dbReference>
<dbReference type="SUPFAM" id="SSF52058">
    <property type="entry name" value="L domain-like"/>
    <property type="match status" value="6"/>
</dbReference>
<dbReference type="Pfam" id="PF00560">
    <property type="entry name" value="LRR_1"/>
    <property type="match status" value="16"/>
</dbReference>
<evidence type="ECO:0000313" key="14">
    <source>
        <dbReference type="EMBL" id="KAJ0191435.1"/>
    </source>
</evidence>
<evidence type="ECO:0008006" key="16">
    <source>
        <dbReference type="Google" id="ProtNLM"/>
    </source>
</evidence>
<proteinExistence type="inferred from homology"/>
<evidence type="ECO:0000256" key="11">
    <source>
        <dbReference type="SAM" id="Phobius"/>
    </source>
</evidence>
<accession>A0A9R1UPQ8</accession>
<gene>
    <name evidence="14" type="ORF">LSAT_V11C800444540</name>
</gene>
<dbReference type="PANTHER" id="PTHR48063:SF106">
    <property type="entry name" value="LEUCINE-RICH REPEAT DOMAIN, L DOMAIN-LIKE PROTEIN-RELATED"/>
    <property type="match status" value="1"/>
</dbReference>
<dbReference type="InterPro" id="IPR032675">
    <property type="entry name" value="LRR_dom_sf"/>
</dbReference>
<feature type="domain" description="Leucine-rich repeat-containing N-terminal plant-type" evidence="12">
    <location>
        <begin position="1130"/>
        <end position="1167"/>
    </location>
</feature>
<dbReference type="Pfam" id="PF08263">
    <property type="entry name" value="LRRNT_2"/>
    <property type="match status" value="2"/>
</dbReference>
<evidence type="ECO:0000256" key="2">
    <source>
        <dbReference type="ARBA" id="ARBA00009592"/>
    </source>
</evidence>
<feature type="transmembrane region" description="Helical" evidence="11">
    <location>
        <begin position="1109"/>
        <end position="1127"/>
    </location>
</feature>
<protein>
    <recommendedName>
        <fullName evidence="16">Leucine-rich repeat-containing N-terminal plant-type domain-containing protein</fullName>
    </recommendedName>
</protein>
<dbReference type="Pfam" id="PF13855">
    <property type="entry name" value="LRR_8"/>
    <property type="match status" value="2"/>
</dbReference>
<evidence type="ECO:0000256" key="4">
    <source>
        <dbReference type="ARBA" id="ARBA00022614"/>
    </source>
</evidence>
<comment type="subcellular location">
    <subcellularLocation>
        <location evidence="1">Cell membrane</location>
        <topology evidence="1">Single-pass type I membrane protein</topology>
    </subcellularLocation>
</comment>
<evidence type="ECO:0000256" key="3">
    <source>
        <dbReference type="ARBA" id="ARBA00022475"/>
    </source>
</evidence>
<keyword evidence="6" id="KW-0732">Signal</keyword>
<feature type="domain" description="Leucine-rich repeat-containing N-terminal plant-type" evidence="12">
    <location>
        <begin position="18"/>
        <end position="54"/>
    </location>
</feature>
<evidence type="ECO:0000256" key="6">
    <source>
        <dbReference type="ARBA" id="ARBA00022729"/>
    </source>
</evidence>
<dbReference type="Pfam" id="PF23598">
    <property type="entry name" value="LRR_14"/>
    <property type="match status" value="2"/>
</dbReference>
<dbReference type="PRINTS" id="PR00019">
    <property type="entry name" value="LEURICHRPT"/>
</dbReference>
<evidence type="ECO:0000259" key="13">
    <source>
        <dbReference type="Pfam" id="PF23598"/>
    </source>
</evidence>
<evidence type="ECO:0000256" key="9">
    <source>
        <dbReference type="ARBA" id="ARBA00023136"/>
    </source>
</evidence>
<dbReference type="InterPro" id="IPR001611">
    <property type="entry name" value="Leu-rich_rpt"/>
</dbReference>
<dbReference type="PANTHER" id="PTHR48063">
    <property type="entry name" value="LRR RECEPTOR-LIKE KINASE"/>
    <property type="match status" value="1"/>
</dbReference>
<organism evidence="14 15">
    <name type="scientific">Lactuca sativa</name>
    <name type="common">Garden lettuce</name>
    <dbReference type="NCBI Taxonomy" id="4236"/>
    <lineage>
        <taxon>Eukaryota</taxon>
        <taxon>Viridiplantae</taxon>
        <taxon>Streptophyta</taxon>
        <taxon>Embryophyta</taxon>
        <taxon>Tracheophyta</taxon>
        <taxon>Spermatophyta</taxon>
        <taxon>Magnoliopsida</taxon>
        <taxon>eudicotyledons</taxon>
        <taxon>Gunneridae</taxon>
        <taxon>Pentapetalae</taxon>
        <taxon>asterids</taxon>
        <taxon>campanulids</taxon>
        <taxon>Asterales</taxon>
        <taxon>Asteraceae</taxon>
        <taxon>Cichorioideae</taxon>
        <taxon>Cichorieae</taxon>
        <taxon>Lactucinae</taxon>
        <taxon>Lactuca</taxon>
    </lineage>
</organism>
<dbReference type="GO" id="GO:0005886">
    <property type="term" value="C:plasma membrane"/>
    <property type="evidence" value="ECO:0007669"/>
    <property type="project" value="UniProtKB-SubCell"/>
</dbReference>
<dbReference type="FunFam" id="3.80.10.10:FF:000111">
    <property type="entry name" value="LRR receptor-like serine/threonine-protein kinase ERECTA"/>
    <property type="match status" value="2"/>
</dbReference>
<dbReference type="SMART" id="SM00369">
    <property type="entry name" value="LRR_TYP"/>
    <property type="match status" value="23"/>
</dbReference>
<dbReference type="GO" id="GO:0051707">
    <property type="term" value="P:response to other organism"/>
    <property type="evidence" value="ECO:0007669"/>
    <property type="project" value="UniProtKB-ARBA"/>
</dbReference>
<evidence type="ECO:0000256" key="1">
    <source>
        <dbReference type="ARBA" id="ARBA00004251"/>
    </source>
</evidence>
<keyword evidence="8 11" id="KW-1133">Transmembrane helix</keyword>
<keyword evidence="15" id="KW-1185">Reference proteome</keyword>
<dbReference type="GO" id="GO:0006952">
    <property type="term" value="P:defense response"/>
    <property type="evidence" value="ECO:0007669"/>
    <property type="project" value="UniProtKB-ARBA"/>
</dbReference>
<name>A0A9R1UPQ8_LACSA</name>
<dbReference type="FunFam" id="3.80.10.10:FF:000095">
    <property type="entry name" value="LRR receptor-like serine/threonine-protein kinase GSO1"/>
    <property type="match status" value="4"/>
</dbReference>
<evidence type="ECO:0000256" key="8">
    <source>
        <dbReference type="ARBA" id="ARBA00022989"/>
    </source>
</evidence>
<evidence type="ECO:0000256" key="7">
    <source>
        <dbReference type="ARBA" id="ARBA00022737"/>
    </source>
</evidence>
<dbReference type="InterPro" id="IPR055414">
    <property type="entry name" value="LRR_R13L4/SHOC2-like"/>
</dbReference>